<dbReference type="Proteomes" id="UP000033423">
    <property type="component" value="Unassembled WGS sequence"/>
</dbReference>
<sequence>MTIFSPAIVEQPLTFPAGSTVYRDKIVEDRRLVKVNGKSGKPRHEVIRQFLVRTEDTANVITKLNYSPVEYRAPFKVDVNPPPCDKKLLGYKESGLIESNKTVEKYVAKNGFREAKDVVDAFSVNSMLCVDADKTMKLALRVDLNAKRLNTGSVYRLSLELKPSGMAFKDAGKWWKNKKSTDTGALATEDFIDKIEQIFQDQQPNLGKVYFYFKKD</sequence>
<evidence type="ECO:0000313" key="2">
    <source>
        <dbReference type="Proteomes" id="UP000033423"/>
    </source>
</evidence>
<dbReference type="EMBL" id="LACI01000818">
    <property type="protein sequence ID" value="KJU85892.1"/>
    <property type="molecule type" value="Genomic_DNA"/>
</dbReference>
<accession>A0A0F3GVL4</accession>
<name>A0A0F3GVL4_9BACT</name>
<evidence type="ECO:0000313" key="1">
    <source>
        <dbReference type="EMBL" id="KJU85892.1"/>
    </source>
</evidence>
<protein>
    <submittedName>
        <fullName evidence="1">Uncharacterized protein</fullName>
    </submittedName>
</protein>
<comment type="caution">
    <text evidence="1">The sequence shown here is derived from an EMBL/GenBank/DDBJ whole genome shotgun (WGS) entry which is preliminary data.</text>
</comment>
<proteinExistence type="predicted"/>
<reference evidence="1 2" key="1">
    <citation type="submission" date="2015-02" db="EMBL/GenBank/DDBJ databases">
        <title>Single-cell genomics of uncultivated deep-branching MTB reveals a conserved set of magnetosome genes.</title>
        <authorList>
            <person name="Kolinko S."/>
            <person name="Richter M."/>
            <person name="Glockner F.O."/>
            <person name="Brachmann A."/>
            <person name="Schuler D."/>
        </authorList>
    </citation>
    <scope>NUCLEOTIDE SEQUENCE [LARGE SCALE GENOMIC DNA]</scope>
    <source>
        <strain evidence="1">TM-1</strain>
    </source>
</reference>
<keyword evidence="2" id="KW-1185">Reference proteome</keyword>
<gene>
    <name evidence="1" type="ORF">MBAV_001914</name>
</gene>
<organism evidence="1 2">
    <name type="scientific">Candidatus Magnetobacterium bavaricum</name>
    <dbReference type="NCBI Taxonomy" id="29290"/>
    <lineage>
        <taxon>Bacteria</taxon>
        <taxon>Pseudomonadati</taxon>
        <taxon>Nitrospirota</taxon>
        <taxon>Thermodesulfovibrionia</taxon>
        <taxon>Thermodesulfovibrionales</taxon>
        <taxon>Candidatus Magnetobacteriaceae</taxon>
        <taxon>Candidatus Magnetobacterium</taxon>
    </lineage>
</organism>
<dbReference type="AlphaFoldDB" id="A0A0F3GVL4"/>